<evidence type="ECO:0000256" key="1">
    <source>
        <dbReference type="SAM" id="Phobius"/>
    </source>
</evidence>
<proteinExistence type="predicted"/>
<evidence type="ECO:0000313" key="2">
    <source>
        <dbReference type="EMBL" id="MEX0381540.1"/>
    </source>
</evidence>
<keyword evidence="1" id="KW-1133">Transmembrane helix</keyword>
<feature type="transmembrane region" description="Helical" evidence="1">
    <location>
        <begin position="324"/>
        <end position="344"/>
    </location>
</feature>
<feature type="transmembrane region" description="Helical" evidence="1">
    <location>
        <begin position="609"/>
        <end position="642"/>
    </location>
</feature>
<name>A0ABV3S655_9LACO</name>
<feature type="transmembrane region" description="Helical" evidence="1">
    <location>
        <begin position="280"/>
        <end position="304"/>
    </location>
</feature>
<dbReference type="Proteomes" id="UP001556617">
    <property type="component" value="Unassembled WGS sequence"/>
</dbReference>
<feature type="transmembrane region" description="Helical" evidence="1">
    <location>
        <begin position="663"/>
        <end position="682"/>
    </location>
</feature>
<evidence type="ECO:0000313" key="3">
    <source>
        <dbReference type="Proteomes" id="UP001556617"/>
    </source>
</evidence>
<gene>
    <name evidence="2" type="ORF">AB3K24_09395</name>
</gene>
<keyword evidence="3" id="KW-1185">Reference proteome</keyword>
<feature type="transmembrane region" description="Helical" evidence="1">
    <location>
        <begin position="6"/>
        <end position="24"/>
    </location>
</feature>
<protein>
    <recommendedName>
        <fullName evidence="4">Bacteriocin-associated integral membrane protein</fullName>
    </recommendedName>
</protein>
<comment type="caution">
    <text evidence="2">The sequence shown here is derived from an EMBL/GenBank/DDBJ whole genome shotgun (WGS) entry which is preliminary data.</text>
</comment>
<reference evidence="2 3" key="1">
    <citation type="submission" date="2024-07" db="EMBL/GenBank/DDBJ databases">
        <authorList>
            <person name="Yun M."/>
        </authorList>
    </citation>
    <scope>NUCLEOTIDE SEQUENCE [LARGE SCALE GENOMIC DNA]</scope>
    <source>
        <strain evidence="2 3">MS01</strain>
    </source>
</reference>
<keyword evidence="1" id="KW-0472">Membrane</keyword>
<feature type="transmembrane region" description="Helical" evidence="1">
    <location>
        <begin position="688"/>
        <end position="706"/>
    </location>
</feature>
<evidence type="ECO:0008006" key="4">
    <source>
        <dbReference type="Google" id="ProtNLM"/>
    </source>
</evidence>
<accession>A0ABV3S655</accession>
<organism evidence="2 3">
    <name type="scientific">Leuconostoc aquikimchii</name>
    <dbReference type="NCBI Taxonomy" id="3236804"/>
    <lineage>
        <taxon>Bacteria</taxon>
        <taxon>Bacillati</taxon>
        <taxon>Bacillota</taxon>
        <taxon>Bacilli</taxon>
        <taxon>Lactobacillales</taxon>
        <taxon>Lactobacillaceae</taxon>
        <taxon>Leuconostoc</taxon>
    </lineage>
</organism>
<sequence>MKIAKYFGIIVASLTLVIAAILFIQFNDSEKWSSNAHQPTVANQIININSSDTPQEQQNILTAFQTIADKYQLGVIRIDDQVSQSASYAIGVYDPKNKIKFTNLSGHLENSGINTMTSSKIWSTQQLDRKHQRLFNLLNGSTVQITALQAMRNHTQTINGQYQLFGSNTVNYTQVLTNFSQASDISLKNLTTQHAFKRHSISMYFNLILLLSVLMGLLIIVSGLFTVYHNGKLIGVQKLLGYSNLAIIKSDAQNALLVIILSLFAEISLINFFFKNINTSVYPILIGSQIPLILTVVMSFLIQYTLINKQKLSDFIKGNLKAKFMLVVVGFIFVIATACSAYTLKVIDYQATQLYLNARKMTNWSQRQNFQVLSELSTGNDAASFTYQSSKLGHDFKSFYSKLADTPGVYWANSMWFENNHQQQAALYQYWHLPNINTFSLLQFSPSALEKYHLTDGNNKPITIENSDHNRYYLLPEKFKSQPTYTTFFNKYPVLASSIEPTDSKAVTQFLAAHPVKILYYHEPKSFNSWSTADNRQLTSPVIEVITSENMTSIDASNLNVIGVDNPLRLTNKVTKSTPFKEALKSSDLEDNHLVFSSIKDTLSANQSLFYKALFAGALFLVILLVVIWYTIIVLNEIWQAVHHKTLMVKRFLGYKKWHKYRGFYLLIGSVNLPIIILGSVLKSNFMILGFIIISLLELIIMNHSINQVEQRKINDTMKE</sequence>
<feature type="transmembrane region" description="Helical" evidence="1">
    <location>
        <begin position="204"/>
        <end position="225"/>
    </location>
</feature>
<keyword evidence="1" id="KW-0812">Transmembrane</keyword>
<dbReference type="EMBL" id="JBFPER010000001">
    <property type="protein sequence ID" value="MEX0381540.1"/>
    <property type="molecule type" value="Genomic_DNA"/>
</dbReference>
<dbReference type="RefSeq" id="WP_367975331.1">
    <property type="nucleotide sequence ID" value="NZ_JBFPEQ010000001.1"/>
</dbReference>
<feature type="transmembrane region" description="Helical" evidence="1">
    <location>
        <begin position="255"/>
        <end position="274"/>
    </location>
</feature>